<dbReference type="RefSeq" id="WP_087142777.1">
    <property type="nucleotide sequence ID" value="NZ_FUKI01000079.1"/>
</dbReference>
<dbReference type="Proteomes" id="UP000195667">
    <property type="component" value="Unassembled WGS sequence"/>
</dbReference>
<dbReference type="InterPro" id="IPR022260">
    <property type="entry name" value="Integr_conj_element_PilL"/>
</dbReference>
<organism evidence="2 3">
    <name type="scientific">Crenothrix polyspora</name>
    <dbReference type="NCBI Taxonomy" id="360316"/>
    <lineage>
        <taxon>Bacteria</taxon>
        <taxon>Pseudomonadati</taxon>
        <taxon>Pseudomonadota</taxon>
        <taxon>Gammaproteobacteria</taxon>
        <taxon>Methylococcales</taxon>
        <taxon>Crenotrichaceae</taxon>
        <taxon>Crenothrix</taxon>
    </lineage>
</organism>
<evidence type="ECO:0000313" key="2">
    <source>
        <dbReference type="EMBL" id="SJM91020.1"/>
    </source>
</evidence>
<dbReference type="PROSITE" id="PS51257">
    <property type="entry name" value="PROKAR_LIPOPROTEIN"/>
    <property type="match status" value="1"/>
</dbReference>
<dbReference type="EMBL" id="FUKI01000079">
    <property type="protein sequence ID" value="SJM91020.1"/>
    <property type="molecule type" value="Genomic_DNA"/>
</dbReference>
<protein>
    <submittedName>
        <fullName evidence="2">Uncharacterized protein</fullName>
    </submittedName>
</protein>
<reference evidence="3" key="1">
    <citation type="submission" date="2017-02" db="EMBL/GenBank/DDBJ databases">
        <authorList>
            <person name="Daims H."/>
        </authorList>
    </citation>
    <scope>NUCLEOTIDE SEQUENCE [LARGE SCALE GENOMIC DNA]</scope>
</reference>
<evidence type="ECO:0000313" key="3">
    <source>
        <dbReference type="Proteomes" id="UP000195667"/>
    </source>
</evidence>
<dbReference type="AlphaFoldDB" id="A0A1R4H5A0"/>
<name>A0A1R4H5A0_9GAMM</name>
<keyword evidence="1" id="KW-1133">Transmembrane helix</keyword>
<evidence type="ECO:0000256" key="1">
    <source>
        <dbReference type="SAM" id="Phobius"/>
    </source>
</evidence>
<keyword evidence="1" id="KW-0472">Membrane</keyword>
<dbReference type="NCBIfam" id="TIGR03748">
    <property type="entry name" value="conj_PilL"/>
    <property type="match status" value="1"/>
</dbReference>
<accession>A0A1R4H5A0</accession>
<feature type="transmembrane region" description="Helical" evidence="1">
    <location>
        <begin position="6"/>
        <end position="29"/>
    </location>
</feature>
<sequence length="184" mass="20629">MPRLIFIKYVPFWVLIVITCLLCGCTNTIHPRYGQATGRWLPATNDVGWQRHPSALETPTYKSGQRWLQVGRYHTVNAVPTREQQALLQVIIEVTLPEEVGDIQSAVDYLLLRSGYQFTALPQASDVQQLLQKPIPAIHRHLGPMTLESALQTLSGAPFQLTVDPVHRQVGYTLPANIARQVTP</sequence>
<keyword evidence="1" id="KW-0812">Transmembrane</keyword>
<dbReference type="OrthoDB" id="8527469at2"/>
<gene>
    <name evidence="2" type="ORF">CRENPOLYSF1_170060</name>
</gene>
<keyword evidence="3" id="KW-1185">Reference proteome</keyword>
<proteinExistence type="predicted"/>